<dbReference type="InterPro" id="IPR052356">
    <property type="entry name" value="Thiol_S-MT"/>
</dbReference>
<evidence type="ECO:0000259" key="1">
    <source>
        <dbReference type="Pfam" id="PF08241"/>
    </source>
</evidence>
<evidence type="ECO:0000313" key="3">
    <source>
        <dbReference type="Proteomes" id="UP000325122"/>
    </source>
</evidence>
<reference evidence="2 3" key="1">
    <citation type="submission" date="2019-09" db="EMBL/GenBank/DDBJ databases">
        <authorList>
            <person name="Kevbrin V."/>
            <person name="Grouzdev D.S."/>
        </authorList>
    </citation>
    <scope>NUCLEOTIDE SEQUENCE [LARGE SCALE GENOMIC DNA]</scope>
    <source>
        <strain evidence="2 3">G-192</strain>
    </source>
</reference>
<keyword evidence="2" id="KW-0489">Methyltransferase</keyword>
<dbReference type="InterPro" id="IPR013216">
    <property type="entry name" value="Methyltransf_11"/>
</dbReference>
<comment type="caution">
    <text evidence="2">The sequence shown here is derived from an EMBL/GenBank/DDBJ whole genome shotgun (WGS) entry which is preliminary data.</text>
</comment>
<proteinExistence type="predicted"/>
<evidence type="ECO:0000313" key="2">
    <source>
        <dbReference type="EMBL" id="KAA5803405.1"/>
    </source>
</evidence>
<keyword evidence="3" id="KW-1185">Reference proteome</keyword>
<dbReference type="RefSeq" id="WP_150022673.1">
    <property type="nucleotide sequence ID" value="NZ_VWOJ01000002.1"/>
</dbReference>
<dbReference type="EMBL" id="VWOJ01000002">
    <property type="protein sequence ID" value="KAA5803405.1"/>
    <property type="molecule type" value="Genomic_DNA"/>
</dbReference>
<dbReference type="GO" id="GO:0008757">
    <property type="term" value="F:S-adenosylmethionine-dependent methyltransferase activity"/>
    <property type="evidence" value="ECO:0007669"/>
    <property type="project" value="InterPro"/>
</dbReference>
<dbReference type="PANTHER" id="PTHR45036">
    <property type="entry name" value="METHYLTRANSFERASE LIKE 7B"/>
    <property type="match status" value="1"/>
</dbReference>
<dbReference type="SUPFAM" id="SSF53335">
    <property type="entry name" value="S-adenosyl-L-methionine-dependent methyltransferases"/>
    <property type="match status" value="1"/>
</dbReference>
<keyword evidence="2" id="KW-0808">Transferase</keyword>
<dbReference type="GO" id="GO:0032259">
    <property type="term" value="P:methylation"/>
    <property type="evidence" value="ECO:0007669"/>
    <property type="project" value="UniProtKB-KW"/>
</dbReference>
<dbReference type="Gene3D" id="3.40.50.150">
    <property type="entry name" value="Vaccinia Virus protein VP39"/>
    <property type="match status" value="1"/>
</dbReference>
<dbReference type="AlphaFoldDB" id="A0A5M6ZGR9"/>
<dbReference type="Proteomes" id="UP000325122">
    <property type="component" value="Unassembled WGS sequence"/>
</dbReference>
<sequence length="207" mass="22379">MIAQLYETHVLPHLIGCACGAPQIMKQRARLIPEARGRVLEIGFGSGTNLGFYDPSRVSEIVALEPSEGMRRKAAPAIAQSPVSISWRAETAEAAALEPDSFDTLVLTYTACTIPDPDQALAALRRALKPGGQLLFCEHGLAPDEGVARWQRRIEPVWKPLAGGCRLTRDPAAMIARAGFSITRMEADYLPKTPKIAGYTVRGAASR</sequence>
<feature type="domain" description="Methyltransferase type 11" evidence="1">
    <location>
        <begin position="40"/>
        <end position="136"/>
    </location>
</feature>
<dbReference type="Pfam" id="PF08241">
    <property type="entry name" value="Methyltransf_11"/>
    <property type="match status" value="1"/>
</dbReference>
<dbReference type="CDD" id="cd02440">
    <property type="entry name" value="AdoMet_MTases"/>
    <property type="match status" value="1"/>
</dbReference>
<accession>A0A5M6ZGR9</accession>
<organism evidence="2 3">
    <name type="scientific">Alkalicaulis satelles</name>
    <dbReference type="NCBI Taxonomy" id="2609175"/>
    <lineage>
        <taxon>Bacteria</taxon>
        <taxon>Pseudomonadati</taxon>
        <taxon>Pseudomonadota</taxon>
        <taxon>Alphaproteobacteria</taxon>
        <taxon>Maricaulales</taxon>
        <taxon>Maricaulaceae</taxon>
        <taxon>Alkalicaulis</taxon>
    </lineage>
</organism>
<dbReference type="InterPro" id="IPR029063">
    <property type="entry name" value="SAM-dependent_MTases_sf"/>
</dbReference>
<dbReference type="PANTHER" id="PTHR45036:SF1">
    <property type="entry name" value="METHYLTRANSFERASE LIKE 7A"/>
    <property type="match status" value="1"/>
</dbReference>
<gene>
    <name evidence="2" type="ORF">F1654_06240</name>
</gene>
<protein>
    <submittedName>
        <fullName evidence="2">Class I SAM-dependent methyltransferase</fullName>
    </submittedName>
</protein>
<name>A0A5M6ZGR9_9PROT</name>